<gene>
    <name evidence="1" type="ORF">Slati_0165400</name>
</gene>
<dbReference type="EMBL" id="JACGWN010000001">
    <property type="protein sequence ID" value="KAL0462778.1"/>
    <property type="molecule type" value="Genomic_DNA"/>
</dbReference>
<reference evidence="1" key="1">
    <citation type="submission" date="2020-06" db="EMBL/GenBank/DDBJ databases">
        <authorList>
            <person name="Li T."/>
            <person name="Hu X."/>
            <person name="Zhang T."/>
            <person name="Song X."/>
            <person name="Zhang H."/>
            <person name="Dai N."/>
            <person name="Sheng W."/>
            <person name="Hou X."/>
            <person name="Wei L."/>
        </authorList>
    </citation>
    <scope>NUCLEOTIDE SEQUENCE</scope>
    <source>
        <strain evidence="1">KEN1</strain>
        <tissue evidence="1">Leaf</tissue>
    </source>
</reference>
<accession>A0AAW2YA92</accession>
<organism evidence="1">
    <name type="scientific">Sesamum latifolium</name>
    <dbReference type="NCBI Taxonomy" id="2727402"/>
    <lineage>
        <taxon>Eukaryota</taxon>
        <taxon>Viridiplantae</taxon>
        <taxon>Streptophyta</taxon>
        <taxon>Embryophyta</taxon>
        <taxon>Tracheophyta</taxon>
        <taxon>Spermatophyta</taxon>
        <taxon>Magnoliopsida</taxon>
        <taxon>eudicotyledons</taxon>
        <taxon>Gunneridae</taxon>
        <taxon>Pentapetalae</taxon>
        <taxon>asterids</taxon>
        <taxon>lamiids</taxon>
        <taxon>Lamiales</taxon>
        <taxon>Pedaliaceae</taxon>
        <taxon>Sesamum</taxon>
    </lineage>
</organism>
<name>A0AAW2YA92_9LAMI</name>
<evidence type="ECO:0000313" key="1">
    <source>
        <dbReference type="EMBL" id="KAL0462778.1"/>
    </source>
</evidence>
<sequence>MLEGIWDINAGLADAPEPKEDVLQELAESFLCAKWEIVPGALIYQVMEDALCPTMEPLVAGGVEDIVAPVGK</sequence>
<proteinExistence type="predicted"/>
<reference evidence="1" key="2">
    <citation type="journal article" date="2024" name="Plant">
        <title>Genomic evolution and insights into agronomic trait innovations of Sesamum species.</title>
        <authorList>
            <person name="Miao H."/>
            <person name="Wang L."/>
            <person name="Qu L."/>
            <person name="Liu H."/>
            <person name="Sun Y."/>
            <person name="Le M."/>
            <person name="Wang Q."/>
            <person name="Wei S."/>
            <person name="Zheng Y."/>
            <person name="Lin W."/>
            <person name="Duan Y."/>
            <person name="Cao H."/>
            <person name="Xiong S."/>
            <person name="Wang X."/>
            <person name="Wei L."/>
            <person name="Li C."/>
            <person name="Ma Q."/>
            <person name="Ju M."/>
            <person name="Zhao R."/>
            <person name="Li G."/>
            <person name="Mu C."/>
            <person name="Tian Q."/>
            <person name="Mei H."/>
            <person name="Zhang T."/>
            <person name="Gao T."/>
            <person name="Zhang H."/>
        </authorList>
    </citation>
    <scope>NUCLEOTIDE SEQUENCE</scope>
    <source>
        <strain evidence="1">KEN1</strain>
    </source>
</reference>
<protein>
    <submittedName>
        <fullName evidence="1">Uncharacterized protein</fullName>
    </submittedName>
</protein>
<dbReference type="AlphaFoldDB" id="A0AAW2YA92"/>
<comment type="caution">
    <text evidence="1">The sequence shown here is derived from an EMBL/GenBank/DDBJ whole genome shotgun (WGS) entry which is preliminary data.</text>
</comment>